<keyword evidence="3" id="KW-1185">Reference proteome</keyword>
<accession>A0A2P9AHQ5</accession>
<sequence length="294" mass="32404">MTRDMRPSEKYGPVGQCIYCRATNVPLTDEHVVPAALDGRMILLKASCNVCQYEINKNIEQPFLRQSFKEIRYKRGIGERRNKARSGNLPLSVHRSTAAETSPPDSPPDPGKDELWITEHVANKDYPTWVVMPRLQAPGILRGVTEEQSSENHITGFELTAGLHDQELGAYVAQLLDPTVFMRMLAKIAHGAAVVCFGLDGFEASLSSIITGKDLSNIPFWIGESDTSNDPTSSEEIPSQVMVKAGILKLPTFTLVVIDIQFFVDLATPVYRVVAGKHIKDGFGLKRHNVAGSD</sequence>
<reference evidence="3" key="1">
    <citation type="submission" date="2016-12" db="EMBL/GenBank/DDBJ databases">
        <authorList>
            <person name="Brunel B."/>
        </authorList>
    </citation>
    <scope>NUCLEOTIDE SEQUENCE [LARGE SCALE GENOMIC DNA]</scope>
</reference>
<organism evidence="2 3">
    <name type="scientific">Mesorhizobium delmotii</name>
    <dbReference type="NCBI Taxonomy" id="1631247"/>
    <lineage>
        <taxon>Bacteria</taxon>
        <taxon>Pseudomonadati</taxon>
        <taxon>Pseudomonadota</taxon>
        <taxon>Alphaproteobacteria</taxon>
        <taxon>Hyphomicrobiales</taxon>
        <taxon>Phyllobacteriaceae</taxon>
        <taxon>Mesorhizobium</taxon>
    </lineage>
</organism>
<feature type="region of interest" description="Disordered" evidence="1">
    <location>
        <begin position="83"/>
        <end position="114"/>
    </location>
</feature>
<dbReference type="EMBL" id="FUIG01000022">
    <property type="protein sequence ID" value="SJM30642.1"/>
    <property type="molecule type" value="Genomic_DNA"/>
</dbReference>
<protein>
    <recommendedName>
        <fullName evidence="4">HNH endonuclease 5 domain-containing protein</fullName>
    </recommendedName>
</protein>
<gene>
    <name evidence="2" type="ORF">BQ8482_160117</name>
</gene>
<evidence type="ECO:0000313" key="2">
    <source>
        <dbReference type="EMBL" id="SJM30642.1"/>
    </source>
</evidence>
<evidence type="ECO:0008006" key="4">
    <source>
        <dbReference type="Google" id="ProtNLM"/>
    </source>
</evidence>
<dbReference type="AlphaFoldDB" id="A0A2P9AHQ5"/>
<evidence type="ECO:0000313" key="3">
    <source>
        <dbReference type="Proteomes" id="UP000245698"/>
    </source>
</evidence>
<proteinExistence type="predicted"/>
<name>A0A2P9AHQ5_9HYPH</name>
<evidence type="ECO:0000256" key="1">
    <source>
        <dbReference type="SAM" id="MobiDB-lite"/>
    </source>
</evidence>
<dbReference type="Proteomes" id="UP000245698">
    <property type="component" value="Unassembled WGS sequence"/>
</dbReference>